<name>A0A392UD21_9FABA</name>
<feature type="non-terminal residue" evidence="1">
    <location>
        <position position="1"/>
    </location>
</feature>
<evidence type="ECO:0000313" key="1">
    <source>
        <dbReference type="EMBL" id="MCI71429.1"/>
    </source>
</evidence>
<comment type="caution">
    <text evidence="1">The sequence shown here is derived from an EMBL/GenBank/DDBJ whole genome shotgun (WGS) entry which is preliminary data.</text>
</comment>
<evidence type="ECO:0000313" key="2">
    <source>
        <dbReference type="Proteomes" id="UP000265520"/>
    </source>
</evidence>
<dbReference type="AlphaFoldDB" id="A0A392UD21"/>
<reference evidence="1 2" key="1">
    <citation type="journal article" date="2018" name="Front. Plant Sci.">
        <title>Red Clover (Trifolium pratense) and Zigzag Clover (T. medium) - A Picture of Genomic Similarities and Differences.</title>
        <authorList>
            <person name="Dluhosova J."/>
            <person name="Istvanek J."/>
            <person name="Nedelnik J."/>
            <person name="Repkova J."/>
        </authorList>
    </citation>
    <scope>NUCLEOTIDE SEQUENCE [LARGE SCALE GENOMIC DNA]</scope>
    <source>
        <strain evidence="2">cv. 10/8</strain>
        <tissue evidence="1">Leaf</tissue>
    </source>
</reference>
<organism evidence="1 2">
    <name type="scientific">Trifolium medium</name>
    <dbReference type="NCBI Taxonomy" id="97028"/>
    <lineage>
        <taxon>Eukaryota</taxon>
        <taxon>Viridiplantae</taxon>
        <taxon>Streptophyta</taxon>
        <taxon>Embryophyta</taxon>
        <taxon>Tracheophyta</taxon>
        <taxon>Spermatophyta</taxon>
        <taxon>Magnoliopsida</taxon>
        <taxon>eudicotyledons</taxon>
        <taxon>Gunneridae</taxon>
        <taxon>Pentapetalae</taxon>
        <taxon>rosids</taxon>
        <taxon>fabids</taxon>
        <taxon>Fabales</taxon>
        <taxon>Fabaceae</taxon>
        <taxon>Papilionoideae</taxon>
        <taxon>50 kb inversion clade</taxon>
        <taxon>NPAAA clade</taxon>
        <taxon>Hologalegina</taxon>
        <taxon>IRL clade</taxon>
        <taxon>Trifolieae</taxon>
        <taxon>Trifolium</taxon>
    </lineage>
</organism>
<proteinExistence type="predicted"/>
<accession>A0A392UD21</accession>
<sequence>HSLACARRSWQSKNVLPKFWPALGATWPALGAADRAKTCSPSSNFSWFMI</sequence>
<dbReference type="EMBL" id="LXQA010796109">
    <property type="protein sequence ID" value="MCI71429.1"/>
    <property type="molecule type" value="Genomic_DNA"/>
</dbReference>
<protein>
    <submittedName>
        <fullName evidence="1">Uncharacterized protein</fullName>
    </submittedName>
</protein>
<keyword evidence="2" id="KW-1185">Reference proteome</keyword>
<dbReference type="Proteomes" id="UP000265520">
    <property type="component" value="Unassembled WGS sequence"/>
</dbReference>